<proteinExistence type="predicted"/>
<dbReference type="Proteomes" id="UP000887579">
    <property type="component" value="Unplaced"/>
</dbReference>
<reference evidence="2" key="1">
    <citation type="submission" date="2022-11" db="UniProtKB">
        <authorList>
            <consortium name="WormBaseParasite"/>
        </authorList>
    </citation>
    <scope>IDENTIFICATION</scope>
</reference>
<name>A0AC34FBA8_9BILA</name>
<sequence length="1011" mass="114594">MISRSTSQAPQPSESPMEIKALSKIGEISKEENNDKTGAPKIQNKVLKSQFKSIPGAKKTFNVLLLGEVGVGKSTWINSFANYTSFDSFEDALNAPSPICLISSKFKLCKENGNIIEVQIEQTVGENSENEKFSDDGESLTQDPKTYQFETAEYIVNIIDTPGIGDVRGIRRDKENIQKILNKIAKYKDLHAICILFKANEARITASFRYCICEILLQLNRHEKIFFFFTNARLSFYKPGDTMTPLSHFLADLKNGWKFQTSLNFDNTYCIDNEAFRLLCAHFNDIKFTEEQHLNSVKSWKHSADEIRRFIKNAARQGPHQDSLSFYKARTTAFHLAKPLVDLSELIETNIKIYSDRKKDLQNTSNSFKNLEKKLKISQIRIEIRPLSHPKIVCVAQNCIETQKLGNTGQLQVLYKQICHNRCYLRGANVEQVPDPRIQGCSAMTGQKCRICGCHWSKHIHIRFEHFKTVIETDDKNIKNVIQKDEDAAKIKEQMIQDCEKYIGELKDEQNKIIKTALLFELFLDANSILPNSKAFEKYLKQKINEEEKCAKDGSDRSKIDNLKKMLDEYQQGKRLFFDHAREITVEKIVVMKTELYGLKHTGKTLMKLFEATEESTAKNDVHFTARNLNQDEPFEDADPAYPKSQSFQDLNSSSTNNFTIPKITVPYNTEINAIGIDLGTSRCCVAVIRKNGITTVPLDNTGERLLPSYVAYDEKHVKCGKIVVSRLRNYSKSTIFDSKRIIGRKLNDIEIDSFWPFTLSEKNGKICLEVQKCNGKGEVSPEEVASELLKHMKEKTEEFQGKMLTKAVITVPAAFSDAQKNGTIRAATLAGWNDIIILPEPIAAAFAYFNDRLIPNNSKILLFDSGGGTMDVCVFKIENDKIQIVSNTGDTKLGGRDFDTVLINYFKNALFSKFDILITENETVSITQEEFKNMCEPLLIKIKNTLAASLFNSKLNANQIDKVLLVGGGSRMPMIKNLLHSIFNDAELCSEQHPDEVVAVGASYYAYTIF</sequence>
<evidence type="ECO:0000313" key="1">
    <source>
        <dbReference type="Proteomes" id="UP000887579"/>
    </source>
</evidence>
<dbReference type="WBParaSite" id="ES5_v2.g14423.t1">
    <property type="protein sequence ID" value="ES5_v2.g14423.t1"/>
    <property type="gene ID" value="ES5_v2.g14423"/>
</dbReference>
<accession>A0AC34FBA8</accession>
<evidence type="ECO:0000313" key="2">
    <source>
        <dbReference type="WBParaSite" id="ES5_v2.g14423.t1"/>
    </source>
</evidence>
<protein>
    <submittedName>
        <fullName evidence="2">G domain-containing protein</fullName>
    </submittedName>
</protein>
<organism evidence="1 2">
    <name type="scientific">Panagrolaimus sp. ES5</name>
    <dbReference type="NCBI Taxonomy" id="591445"/>
    <lineage>
        <taxon>Eukaryota</taxon>
        <taxon>Metazoa</taxon>
        <taxon>Ecdysozoa</taxon>
        <taxon>Nematoda</taxon>
        <taxon>Chromadorea</taxon>
        <taxon>Rhabditida</taxon>
        <taxon>Tylenchina</taxon>
        <taxon>Panagrolaimomorpha</taxon>
        <taxon>Panagrolaimoidea</taxon>
        <taxon>Panagrolaimidae</taxon>
        <taxon>Panagrolaimus</taxon>
    </lineage>
</organism>